<name>A0ABU6VNH9_9FABA</name>
<dbReference type="Pfam" id="PF14111">
    <property type="entry name" value="DUF4283"/>
    <property type="match status" value="1"/>
</dbReference>
<dbReference type="InterPro" id="IPR025558">
    <property type="entry name" value="DUF4283"/>
</dbReference>
<sequence length="182" mass="20421">MLEKSTDSDLAQQPASLSLDEAKLSFKTAQLGEARQLDEYTIEGKVIDIDQEKAPGYAPDYYNLVGTVITDKVVNFKVIKNSLLGMWGNPSGTAINDAGKNRFSVSFQEMEKGLHVLNNGLWNIKGSLLNLQKWNQDESIFEVNHNILEIWVQVHGIPEANLNEETTTRIGRKMGSSWRLKI</sequence>
<dbReference type="EMBL" id="JASCZI010151732">
    <property type="protein sequence ID" value="MED6174238.1"/>
    <property type="molecule type" value="Genomic_DNA"/>
</dbReference>
<keyword evidence="3" id="KW-1185">Reference proteome</keyword>
<dbReference type="PANTHER" id="PTHR31286:SF167">
    <property type="entry name" value="OS09G0268800 PROTEIN"/>
    <property type="match status" value="1"/>
</dbReference>
<proteinExistence type="predicted"/>
<reference evidence="2 3" key="1">
    <citation type="journal article" date="2023" name="Plants (Basel)">
        <title>Bridging the Gap: Combining Genomics and Transcriptomics Approaches to Understand Stylosanthes scabra, an Orphan Legume from the Brazilian Caatinga.</title>
        <authorList>
            <person name="Ferreira-Neto J.R.C."/>
            <person name="da Silva M.D."/>
            <person name="Binneck E."/>
            <person name="de Melo N.F."/>
            <person name="da Silva R.H."/>
            <person name="de Melo A.L.T.M."/>
            <person name="Pandolfi V."/>
            <person name="Bustamante F.O."/>
            <person name="Brasileiro-Vidal A.C."/>
            <person name="Benko-Iseppon A.M."/>
        </authorList>
    </citation>
    <scope>NUCLEOTIDE SEQUENCE [LARGE SCALE GENOMIC DNA]</scope>
    <source>
        <tissue evidence="2">Leaves</tissue>
    </source>
</reference>
<dbReference type="PANTHER" id="PTHR31286">
    <property type="entry name" value="GLYCINE-RICH CELL WALL STRUCTURAL PROTEIN 1.8-LIKE"/>
    <property type="match status" value="1"/>
</dbReference>
<evidence type="ECO:0000259" key="1">
    <source>
        <dbReference type="Pfam" id="PF14111"/>
    </source>
</evidence>
<evidence type="ECO:0000313" key="3">
    <source>
        <dbReference type="Proteomes" id="UP001341840"/>
    </source>
</evidence>
<feature type="domain" description="DUF4283" evidence="1">
    <location>
        <begin position="64"/>
        <end position="139"/>
    </location>
</feature>
<dbReference type="InterPro" id="IPR040256">
    <property type="entry name" value="At4g02000-like"/>
</dbReference>
<evidence type="ECO:0000313" key="2">
    <source>
        <dbReference type="EMBL" id="MED6174238.1"/>
    </source>
</evidence>
<protein>
    <recommendedName>
        <fullName evidence="1">DUF4283 domain-containing protein</fullName>
    </recommendedName>
</protein>
<organism evidence="2 3">
    <name type="scientific">Stylosanthes scabra</name>
    <dbReference type="NCBI Taxonomy" id="79078"/>
    <lineage>
        <taxon>Eukaryota</taxon>
        <taxon>Viridiplantae</taxon>
        <taxon>Streptophyta</taxon>
        <taxon>Embryophyta</taxon>
        <taxon>Tracheophyta</taxon>
        <taxon>Spermatophyta</taxon>
        <taxon>Magnoliopsida</taxon>
        <taxon>eudicotyledons</taxon>
        <taxon>Gunneridae</taxon>
        <taxon>Pentapetalae</taxon>
        <taxon>rosids</taxon>
        <taxon>fabids</taxon>
        <taxon>Fabales</taxon>
        <taxon>Fabaceae</taxon>
        <taxon>Papilionoideae</taxon>
        <taxon>50 kb inversion clade</taxon>
        <taxon>dalbergioids sensu lato</taxon>
        <taxon>Dalbergieae</taxon>
        <taxon>Pterocarpus clade</taxon>
        <taxon>Stylosanthes</taxon>
    </lineage>
</organism>
<gene>
    <name evidence="2" type="ORF">PIB30_067207</name>
</gene>
<dbReference type="Proteomes" id="UP001341840">
    <property type="component" value="Unassembled WGS sequence"/>
</dbReference>
<comment type="caution">
    <text evidence="2">The sequence shown here is derived from an EMBL/GenBank/DDBJ whole genome shotgun (WGS) entry which is preliminary data.</text>
</comment>
<accession>A0ABU6VNH9</accession>